<name>A0A6M3T057_9CAUD</name>
<proteinExistence type="predicted"/>
<reference evidence="2 4" key="1">
    <citation type="submission" date="2020-04" db="EMBL/GenBank/DDBJ databases">
        <authorList>
            <person name="Angtuaco S.E."/>
            <person name="Chung R.C."/>
            <person name="Hung A.H."/>
            <person name="Eghdamian A."/>
            <person name="Zhu L."/>
            <person name="Shaffer C.D."/>
            <person name="Weston-Hafer K.A."/>
            <person name="Garlena R.A."/>
            <person name="Russell D.A."/>
            <person name="Pope W.H."/>
            <person name="Jacobs-Sera D."/>
            <person name="Hatfull G.F."/>
        </authorList>
    </citation>
    <scope>NUCLEOTIDE SEQUENCE [LARGE SCALE GENOMIC DNA]</scope>
</reference>
<dbReference type="KEGG" id="vg:65125510"/>
<dbReference type="GeneID" id="65125510"/>
<evidence type="ECO:0000313" key="3">
    <source>
        <dbReference type="EMBL" id="QJD50972.1"/>
    </source>
</evidence>
<sequence>MSKLKRSHDRKTTARVNKAGTQSLLKNAFSLPSGKAFSCPGATGVCEGVCYAGKLEKMYPAFRELALHNWELLKDASLSEMVDLLREMIAEFSQECARFNISKVFRWHADGDIFSADYAMAINKIAYMFPDVQFWIYTRSFEFVSYINGIPNLAVYLSVDSENEDAALYVKNTYKGVRLAYLAETHDKGKEFMLAETGKPGAICPENAKRIPLITEKGGACFTCGLCIFGKADVRFASKVPRRKKVNNV</sequence>
<dbReference type="EMBL" id="MT310865">
    <property type="protein sequence ID" value="QJD50758.1"/>
    <property type="molecule type" value="Genomic_DNA"/>
</dbReference>
<feature type="domain" description="Gene product 88" evidence="1">
    <location>
        <begin position="3"/>
        <end position="228"/>
    </location>
</feature>
<protein>
    <recommendedName>
        <fullName evidence="1">Gene product 88 domain-containing protein</fullName>
    </recommendedName>
</protein>
<accession>A0A6M3T057</accession>
<gene>
    <name evidence="2" type="primary">8</name>
    <name evidence="3" type="synonym">264</name>
    <name evidence="3" type="ORF">SEA_BMOC_264</name>
    <name evidence="2" type="ORF">SEA_BMOC_8</name>
</gene>
<dbReference type="Proteomes" id="UP000502409">
    <property type="component" value="Genome"/>
</dbReference>
<dbReference type="InterPro" id="IPR020290">
    <property type="entry name" value="Gp88"/>
</dbReference>
<organism evidence="2 4">
    <name type="scientific">Streptomyces phage Bmoc</name>
    <dbReference type="NCBI Taxonomy" id="2725629"/>
    <lineage>
        <taxon>Viruses</taxon>
        <taxon>Duplodnaviria</taxon>
        <taxon>Heunggongvirae</taxon>
        <taxon>Uroviricota</taxon>
        <taxon>Caudoviricetes</taxon>
        <taxon>Stanwilliamsviridae</taxon>
        <taxon>Boydwoodruffvirinae</taxon>
        <taxon>Samistivirus</taxon>
        <taxon>Samistivirus bmoc</taxon>
    </lineage>
</organism>
<dbReference type="Pfam" id="PF17338">
    <property type="entry name" value="GP88"/>
    <property type="match status" value="1"/>
</dbReference>
<dbReference type="RefSeq" id="YP_010107409.1">
    <property type="nucleotide sequence ID" value="NC_055842.1"/>
</dbReference>
<evidence type="ECO:0000313" key="2">
    <source>
        <dbReference type="EMBL" id="QJD50758.1"/>
    </source>
</evidence>
<keyword evidence="4" id="KW-1185">Reference proteome</keyword>
<dbReference type="EMBL" id="MT310865">
    <property type="protein sequence ID" value="QJD50972.1"/>
    <property type="molecule type" value="Genomic_DNA"/>
</dbReference>
<evidence type="ECO:0000259" key="1">
    <source>
        <dbReference type="Pfam" id="PF17338"/>
    </source>
</evidence>
<evidence type="ECO:0000313" key="4">
    <source>
        <dbReference type="Proteomes" id="UP000502409"/>
    </source>
</evidence>